<feature type="compositionally biased region" description="Polar residues" evidence="4">
    <location>
        <begin position="95"/>
        <end position="107"/>
    </location>
</feature>
<feature type="region of interest" description="Disordered" evidence="4">
    <location>
        <begin position="1"/>
        <end position="23"/>
    </location>
</feature>
<gene>
    <name evidence="5" type="primary">P0635G10.24</name>
</gene>
<reference evidence="6" key="2">
    <citation type="journal article" date="2008" name="Nucleic Acids Res.">
        <title>The rice annotation project database (RAP-DB): 2008 update.</title>
        <authorList>
            <consortium name="The rice annotation project (RAP)"/>
        </authorList>
    </citation>
    <scope>GENOME REANNOTATION</scope>
    <source>
        <strain evidence="6">cv. Nipponbare</strain>
    </source>
</reference>
<dbReference type="GO" id="GO:0005634">
    <property type="term" value="C:nucleus"/>
    <property type="evidence" value="ECO:0007669"/>
    <property type="project" value="UniProtKB-SubCell"/>
</dbReference>
<keyword evidence="2" id="KW-0805">Transcription regulation</keyword>
<proteinExistence type="predicted"/>
<evidence type="ECO:0000313" key="5">
    <source>
        <dbReference type="EMBL" id="BAD46094.1"/>
    </source>
</evidence>
<sequence>MSVSGRGEHELERLRRRRERRPPLQLLVSERLAAALERRPRLPQQHALQPQRQARRAICSGGGGSEDSGGGSRKKLRLSKDQAAVLEDTFKEHNTVNPISKQTNNQKAEGGAGEAVESEAVAGGGVVPEQEGENEAEADGGGQRAALRQTEVEGVKVDLLNQRGQVGEGGRALGRTVDFGPFSMAQDAVSDSN</sequence>
<protein>
    <submittedName>
        <fullName evidence="5">Uncharacterized protein</fullName>
    </submittedName>
</protein>
<dbReference type="InterPro" id="IPR050762">
    <property type="entry name" value="HD-ZIP_Homeobox_LZ_Class_II"/>
</dbReference>
<feature type="compositionally biased region" description="Gly residues" evidence="4">
    <location>
        <begin position="60"/>
        <end position="71"/>
    </location>
</feature>
<evidence type="ECO:0000313" key="6">
    <source>
        <dbReference type="Proteomes" id="UP000000763"/>
    </source>
</evidence>
<feature type="region of interest" description="Disordered" evidence="4">
    <location>
        <begin position="37"/>
        <end position="149"/>
    </location>
</feature>
<dbReference type="PANTHER" id="PTHR45714:SF88">
    <property type="entry name" value="HOMEOBOX-LEUCINE ZIPPER PROTEIN HAT4"/>
    <property type="match status" value="1"/>
</dbReference>
<comment type="subcellular location">
    <subcellularLocation>
        <location evidence="1">Nucleus</location>
    </subcellularLocation>
</comment>
<name>Q653C3_ORYSJ</name>
<evidence type="ECO:0000256" key="4">
    <source>
        <dbReference type="SAM" id="MobiDB-lite"/>
    </source>
</evidence>
<dbReference type="AlphaFoldDB" id="Q653C3"/>
<feature type="compositionally biased region" description="Basic and acidic residues" evidence="4">
    <location>
        <begin position="1"/>
        <end position="13"/>
    </location>
</feature>
<dbReference type="EMBL" id="AP005396">
    <property type="protein sequence ID" value="BAD46094.1"/>
    <property type="molecule type" value="Genomic_DNA"/>
</dbReference>
<dbReference type="Proteomes" id="UP000000763">
    <property type="component" value="Chromosome 9"/>
</dbReference>
<accession>Q653C3</accession>
<dbReference type="PANTHER" id="PTHR45714">
    <property type="entry name" value="HOMEOBOX-LEUCINE ZIPPER PROTEIN HAT14"/>
    <property type="match status" value="1"/>
</dbReference>
<evidence type="ECO:0000256" key="3">
    <source>
        <dbReference type="ARBA" id="ARBA00023163"/>
    </source>
</evidence>
<organism evidence="5 6">
    <name type="scientific">Oryza sativa subsp. japonica</name>
    <name type="common">Rice</name>
    <dbReference type="NCBI Taxonomy" id="39947"/>
    <lineage>
        <taxon>Eukaryota</taxon>
        <taxon>Viridiplantae</taxon>
        <taxon>Streptophyta</taxon>
        <taxon>Embryophyta</taxon>
        <taxon>Tracheophyta</taxon>
        <taxon>Spermatophyta</taxon>
        <taxon>Magnoliopsida</taxon>
        <taxon>Liliopsida</taxon>
        <taxon>Poales</taxon>
        <taxon>Poaceae</taxon>
        <taxon>BOP clade</taxon>
        <taxon>Oryzoideae</taxon>
        <taxon>Oryzeae</taxon>
        <taxon>Oryzinae</taxon>
        <taxon>Oryza</taxon>
        <taxon>Oryza sativa</taxon>
    </lineage>
</organism>
<reference evidence="6" key="1">
    <citation type="journal article" date="2005" name="Nature">
        <title>The map-based sequence of the rice genome.</title>
        <authorList>
            <consortium name="International rice genome sequencing project (IRGSP)"/>
            <person name="Matsumoto T."/>
            <person name="Wu J."/>
            <person name="Kanamori H."/>
            <person name="Katayose Y."/>
            <person name="Fujisawa M."/>
            <person name="Namiki N."/>
            <person name="Mizuno H."/>
            <person name="Yamamoto K."/>
            <person name="Antonio B.A."/>
            <person name="Baba T."/>
            <person name="Sakata K."/>
            <person name="Nagamura Y."/>
            <person name="Aoki H."/>
            <person name="Arikawa K."/>
            <person name="Arita K."/>
            <person name="Bito T."/>
            <person name="Chiden Y."/>
            <person name="Fujitsuka N."/>
            <person name="Fukunaka R."/>
            <person name="Hamada M."/>
            <person name="Harada C."/>
            <person name="Hayashi A."/>
            <person name="Hijishita S."/>
            <person name="Honda M."/>
            <person name="Hosokawa S."/>
            <person name="Ichikawa Y."/>
            <person name="Idonuma A."/>
            <person name="Iijima M."/>
            <person name="Ikeda M."/>
            <person name="Ikeno M."/>
            <person name="Ito K."/>
            <person name="Ito S."/>
            <person name="Ito T."/>
            <person name="Ito Y."/>
            <person name="Ito Y."/>
            <person name="Iwabuchi A."/>
            <person name="Kamiya K."/>
            <person name="Karasawa W."/>
            <person name="Kurita K."/>
            <person name="Katagiri S."/>
            <person name="Kikuta A."/>
            <person name="Kobayashi H."/>
            <person name="Kobayashi N."/>
            <person name="Machita K."/>
            <person name="Maehara T."/>
            <person name="Masukawa M."/>
            <person name="Mizubayashi T."/>
            <person name="Mukai Y."/>
            <person name="Nagasaki H."/>
            <person name="Nagata Y."/>
            <person name="Naito S."/>
            <person name="Nakashima M."/>
            <person name="Nakama Y."/>
            <person name="Nakamichi Y."/>
            <person name="Nakamura M."/>
            <person name="Meguro A."/>
            <person name="Negishi M."/>
            <person name="Ohta I."/>
            <person name="Ohta T."/>
            <person name="Okamoto M."/>
            <person name="Ono N."/>
            <person name="Saji S."/>
            <person name="Sakaguchi M."/>
            <person name="Sakai K."/>
            <person name="Shibata M."/>
            <person name="Shimokawa T."/>
            <person name="Song J."/>
            <person name="Takazaki Y."/>
            <person name="Terasawa K."/>
            <person name="Tsugane M."/>
            <person name="Tsuji K."/>
            <person name="Ueda S."/>
            <person name="Waki K."/>
            <person name="Yamagata H."/>
            <person name="Yamamoto M."/>
            <person name="Yamamoto S."/>
            <person name="Yamane H."/>
            <person name="Yoshiki S."/>
            <person name="Yoshihara R."/>
            <person name="Yukawa K."/>
            <person name="Zhong H."/>
            <person name="Yano M."/>
            <person name="Yuan Q."/>
            <person name="Ouyang S."/>
            <person name="Liu J."/>
            <person name="Jones K.M."/>
            <person name="Gansberger K."/>
            <person name="Moffat K."/>
            <person name="Hill J."/>
            <person name="Bera J."/>
            <person name="Fadrosh D."/>
            <person name="Jin S."/>
            <person name="Johri S."/>
            <person name="Kim M."/>
            <person name="Overton L."/>
            <person name="Reardon M."/>
            <person name="Tsitrin T."/>
            <person name="Vuong H."/>
            <person name="Weaver B."/>
            <person name="Ciecko A."/>
            <person name="Tallon L."/>
            <person name="Jackson J."/>
            <person name="Pai G."/>
            <person name="Aken S.V."/>
            <person name="Utterback T."/>
            <person name="Reidmuller S."/>
            <person name="Feldblyum T."/>
            <person name="Hsiao J."/>
            <person name="Zismann V."/>
            <person name="Iobst S."/>
            <person name="de Vazeille A.R."/>
            <person name="Buell C.R."/>
            <person name="Ying K."/>
            <person name="Li Y."/>
            <person name="Lu T."/>
            <person name="Huang Y."/>
            <person name="Zhao Q."/>
            <person name="Feng Q."/>
            <person name="Zhang L."/>
            <person name="Zhu J."/>
            <person name="Weng Q."/>
            <person name="Mu J."/>
            <person name="Lu Y."/>
            <person name="Fan D."/>
            <person name="Liu Y."/>
            <person name="Guan J."/>
            <person name="Zhang Y."/>
            <person name="Yu S."/>
            <person name="Liu X."/>
            <person name="Zhang Y."/>
            <person name="Hong G."/>
            <person name="Han B."/>
            <person name="Choisne N."/>
            <person name="Demange N."/>
            <person name="Orjeda G."/>
            <person name="Samain S."/>
            <person name="Cattolico L."/>
            <person name="Pelletier E."/>
            <person name="Couloux A."/>
            <person name="Segurens B."/>
            <person name="Wincker P."/>
            <person name="D'Hont A."/>
            <person name="Scarpelli C."/>
            <person name="Weissenbach J."/>
            <person name="Salanoubat M."/>
            <person name="Quetier F."/>
            <person name="Yu Y."/>
            <person name="Kim H.R."/>
            <person name="Rambo T."/>
            <person name="Currie J."/>
            <person name="Collura K."/>
            <person name="Luo M."/>
            <person name="Yang T."/>
            <person name="Ammiraju J.S.S."/>
            <person name="Engler F."/>
            <person name="Soderlund C."/>
            <person name="Wing R.A."/>
            <person name="Palmer L.E."/>
            <person name="de la Bastide M."/>
            <person name="Spiegel L."/>
            <person name="Nascimento L."/>
            <person name="Zutavern T."/>
            <person name="O'Shaughnessy A."/>
            <person name="Dike S."/>
            <person name="Dedhia N."/>
            <person name="Preston R."/>
            <person name="Balija V."/>
            <person name="McCombie W.R."/>
            <person name="Chow T."/>
            <person name="Chen H."/>
            <person name="Chung M."/>
            <person name="Chen C."/>
            <person name="Shaw J."/>
            <person name="Wu H."/>
            <person name="Hsiao K."/>
            <person name="Chao Y."/>
            <person name="Chu M."/>
            <person name="Cheng C."/>
            <person name="Hour A."/>
            <person name="Lee P."/>
            <person name="Lin S."/>
            <person name="Lin Y."/>
            <person name="Liou J."/>
            <person name="Liu S."/>
            <person name="Hsing Y."/>
            <person name="Raghuvanshi S."/>
            <person name="Mohanty A."/>
            <person name="Bharti A.K."/>
            <person name="Gaur A."/>
            <person name="Gupta V."/>
            <person name="Kumar D."/>
            <person name="Ravi V."/>
            <person name="Vij S."/>
            <person name="Kapur A."/>
            <person name="Khurana P."/>
            <person name="Khurana P."/>
            <person name="Khurana J.P."/>
            <person name="Tyagi A.K."/>
            <person name="Gaikwad K."/>
            <person name="Singh A."/>
            <person name="Dalal V."/>
            <person name="Srivastava S."/>
            <person name="Dixit A."/>
            <person name="Pal A.K."/>
            <person name="Ghazi I.A."/>
            <person name="Yadav M."/>
            <person name="Pandit A."/>
            <person name="Bhargava A."/>
            <person name="Sureshbabu K."/>
            <person name="Batra K."/>
            <person name="Sharma T.R."/>
            <person name="Mohapatra T."/>
            <person name="Singh N.K."/>
            <person name="Messing J."/>
            <person name="Nelson A.B."/>
            <person name="Fuks G."/>
            <person name="Kavchok S."/>
            <person name="Keizer G."/>
            <person name="Linton E."/>
            <person name="Llaca V."/>
            <person name="Song R."/>
            <person name="Tanyolac B."/>
            <person name="Young S."/>
            <person name="Ho-Il K."/>
            <person name="Hahn J.H."/>
            <person name="Sangsakoo G."/>
            <person name="Vanavichit A."/>
            <person name="de Mattos Luiz.A.T."/>
            <person name="Zimmer P.D."/>
            <person name="Malone G."/>
            <person name="Dellagostin O."/>
            <person name="de Oliveira A.C."/>
            <person name="Bevan M."/>
            <person name="Bancroft I."/>
            <person name="Minx P."/>
            <person name="Cordum H."/>
            <person name="Wilson R."/>
            <person name="Cheng Z."/>
            <person name="Jin W."/>
            <person name="Jiang J."/>
            <person name="Leong S.A."/>
            <person name="Iwama H."/>
            <person name="Gojobori T."/>
            <person name="Itoh T."/>
            <person name="Niimura Y."/>
            <person name="Fujii Y."/>
            <person name="Habara T."/>
            <person name="Sakai H."/>
            <person name="Sato Y."/>
            <person name="Wilson G."/>
            <person name="Kumar K."/>
            <person name="McCouch S."/>
            <person name="Juretic N."/>
            <person name="Hoen D."/>
            <person name="Wright S."/>
            <person name="Bruskiewich R."/>
            <person name="Bureau T."/>
            <person name="Miyao A."/>
            <person name="Hirochika H."/>
            <person name="Nishikawa T."/>
            <person name="Kadowaki K."/>
            <person name="Sugiura M."/>
            <person name="Burr B."/>
            <person name="Sasaki T."/>
        </authorList>
    </citation>
    <scope>NUCLEOTIDE SEQUENCE [LARGE SCALE GENOMIC DNA]</scope>
    <source>
        <strain evidence="6">cv. Nipponbare</strain>
    </source>
</reference>
<evidence type="ECO:0000256" key="1">
    <source>
        <dbReference type="ARBA" id="ARBA00004123"/>
    </source>
</evidence>
<keyword evidence="3" id="KW-0804">Transcription</keyword>
<evidence type="ECO:0000256" key="2">
    <source>
        <dbReference type="ARBA" id="ARBA00023015"/>
    </source>
</evidence>